<keyword evidence="4" id="KW-0456">Lyase</keyword>
<reference evidence="6" key="1">
    <citation type="submission" date="2022-12" db="EMBL/GenBank/DDBJ databases">
        <authorList>
            <person name="Petersen C."/>
        </authorList>
    </citation>
    <scope>NUCLEOTIDE SEQUENCE</scope>
    <source>
        <strain evidence="6">IBT 30728</strain>
    </source>
</reference>
<evidence type="ECO:0000256" key="2">
    <source>
        <dbReference type="ARBA" id="ARBA00022723"/>
    </source>
</evidence>
<comment type="similarity">
    <text evidence="1">Belongs to the Gfa family.</text>
</comment>
<dbReference type="GO" id="GO:0016846">
    <property type="term" value="F:carbon-sulfur lyase activity"/>
    <property type="evidence" value="ECO:0007669"/>
    <property type="project" value="InterPro"/>
</dbReference>
<comment type="caution">
    <text evidence="6">The sequence shown here is derived from an EMBL/GenBank/DDBJ whole genome shotgun (WGS) entry which is preliminary data.</text>
</comment>
<name>A0A9W9WTB8_9EURO</name>
<keyword evidence="3" id="KW-0862">Zinc</keyword>
<dbReference type="RefSeq" id="XP_056786904.1">
    <property type="nucleotide sequence ID" value="XM_056937812.1"/>
</dbReference>
<protein>
    <recommendedName>
        <fullName evidence="5">CENP-V/GFA domain-containing protein</fullName>
    </recommendedName>
</protein>
<dbReference type="EMBL" id="JAPWDQ010000012">
    <property type="protein sequence ID" value="KAJ5475146.1"/>
    <property type="molecule type" value="Genomic_DNA"/>
</dbReference>
<sequence>MQDNENMAIGACFCGQIRIKLKSHPLMSGLCHCHDCRKLTGSPYSYSLVVKTAELEVLGKPKEVPKTSDSGNDIRNYFCPDCGTPLYGHQVKSDGSPDEITVVRAGIFDDSVLNHCKPQAELYTDSRLKWVEPVAGAEQFGGMMALS</sequence>
<evidence type="ECO:0000256" key="1">
    <source>
        <dbReference type="ARBA" id="ARBA00005495"/>
    </source>
</evidence>
<dbReference type="PANTHER" id="PTHR33337">
    <property type="entry name" value="GFA DOMAIN-CONTAINING PROTEIN"/>
    <property type="match status" value="1"/>
</dbReference>
<proteinExistence type="inferred from homology"/>
<dbReference type="GO" id="GO:0046872">
    <property type="term" value="F:metal ion binding"/>
    <property type="evidence" value="ECO:0007669"/>
    <property type="project" value="UniProtKB-KW"/>
</dbReference>
<dbReference type="SUPFAM" id="SSF51316">
    <property type="entry name" value="Mss4-like"/>
    <property type="match status" value="1"/>
</dbReference>
<dbReference type="Gene3D" id="3.90.1590.10">
    <property type="entry name" value="glutathione-dependent formaldehyde- activating enzyme (gfa)"/>
    <property type="match status" value="1"/>
</dbReference>
<feature type="domain" description="CENP-V/GFA" evidence="5">
    <location>
        <begin position="8"/>
        <end position="131"/>
    </location>
</feature>
<dbReference type="PROSITE" id="PS51891">
    <property type="entry name" value="CENP_V_GFA"/>
    <property type="match status" value="1"/>
</dbReference>
<evidence type="ECO:0000313" key="6">
    <source>
        <dbReference type="EMBL" id="KAJ5475146.1"/>
    </source>
</evidence>
<dbReference type="InterPro" id="IPR006913">
    <property type="entry name" value="CENP-V/GFA"/>
</dbReference>
<dbReference type="PANTHER" id="PTHR33337:SF30">
    <property type="entry name" value="DUF636 DOMAIN PROTEIN (AFU_ORTHOLOGUE AFUA_1G03180)"/>
    <property type="match status" value="1"/>
</dbReference>
<dbReference type="InterPro" id="IPR011057">
    <property type="entry name" value="Mss4-like_sf"/>
</dbReference>
<evidence type="ECO:0000259" key="5">
    <source>
        <dbReference type="PROSITE" id="PS51891"/>
    </source>
</evidence>
<accession>A0A9W9WTB8</accession>
<keyword evidence="2" id="KW-0479">Metal-binding</keyword>
<evidence type="ECO:0000256" key="3">
    <source>
        <dbReference type="ARBA" id="ARBA00022833"/>
    </source>
</evidence>
<reference evidence="6" key="2">
    <citation type="journal article" date="2023" name="IMA Fungus">
        <title>Comparative genomic study of the Penicillium genus elucidates a diverse pangenome and 15 lateral gene transfer events.</title>
        <authorList>
            <person name="Petersen C."/>
            <person name="Sorensen T."/>
            <person name="Nielsen M.R."/>
            <person name="Sondergaard T.E."/>
            <person name="Sorensen J.L."/>
            <person name="Fitzpatrick D.A."/>
            <person name="Frisvad J.C."/>
            <person name="Nielsen K.L."/>
        </authorList>
    </citation>
    <scope>NUCLEOTIDE SEQUENCE</scope>
    <source>
        <strain evidence="6">IBT 30728</strain>
    </source>
</reference>
<dbReference type="GeneID" id="81628062"/>
<dbReference type="AlphaFoldDB" id="A0A9W9WTB8"/>
<dbReference type="Proteomes" id="UP001148312">
    <property type="component" value="Unassembled WGS sequence"/>
</dbReference>
<evidence type="ECO:0000313" key="7">
    <source>
        <dbReference type="Proteomes" id="UP001148312"/>
    </source>
</evidence>
<keyword evidence="7" id="KW-1185">Reference proteome</keyword>
<evidence type="ECO:0000256" key="4">
    <source>
        <dbReference type="ARBA" id="ARBA00023239"/>
    </source>
</evidence>
<gene>
    <name evidence="6" type="ORF">N7539_008212</name>
</gene>
<dbReference type="Pfam" id="PF04828">
    <property type="entry name" value="GFA"/>
    <property type="match status" value="1"/>
</dbReference>
<organism evidence="6 7">
    <name type="scientific">Penicillium diatomitis</name>
    <dbReference type="NCBI Taxonomy" id="2819901"/>
    <lineage>
        <taxon>Eukaryota</taxon>
        <taxon>Fungi</taxon>
        <taxon>Dikarya</taxon>
        <taxon>Ascomycota</taxon>
        <taxon>Pezizomycotina</taxon>
        <taxon>Eurotiomycetes</taxon>
        <taxon>Eurotiomycetidae</taxon>
        <taxon>Eurotiales</taxon>
        <taxon>Aspergillaceae</taxon>
        <taxon>Penicillium</taxon>
    </lineage>
</organism>